<evidence type="ECO:0000313" key="3">
    <source>
        <dbReference type="WBParaSite" id="HPBE_0000186201-mRNA-1"/>
    </source>
</evidence>
<proteinExistence type="predicted"/>
<gene>
    <name evidence="1" type="ORF">HPBE_LOCUS1863</name>
</gene>
<keyword evidence="2" id="KW-1185">Reference proteome</keyword>
<evidence type="ECO:0000313" key="1">
    <source>
        <dbReference type="EMBL" id="VDO21764.1"/>
    </source>
</evidence>
<protein>
    <submittedName>
        <fullName evidence="3">RIIa domain-containing protein</fullName>
    </submittedName>
</protein>
<dbReference type="OrthoDB" id="5843047at2759"/>
<organism evidence="2 3">
    <name type="scientific">Heligmosomoides polygyrus</name>
    <name type="common">Parasitic roundworm</name>
    <dbReference type="NCBI Taxonomy" id="6339"/>
    <lineage>
        <taxon>Eukaryota</taxon>
        <taxon>Metazoa</taxon>
        <taxon>Ecdysozoa</taxon>
        <taxon>Nematoda</taxon>
        <taxon>Chromadorea</taxon>
        <taxon>Rhabditida</taxon>
        <taxon>Rhabditina</taxon>
        <taxon>Rhabditomorpha</taxon>
        <taxon>Strongyloidea</taxon>
        <taxon>Heligmosomidae</taxon>
        <taxon>Heligmosomoides</taxon>
    </lineage>
</organism>
<dbReference type="EMBL" id="UZAH01002336">
    <property type="protein sequence ID" value="VDO21764.1"/>
    <property type="molecule type" value="Genomic_DNA"/>
</dbReference>
<accession>A0A3P7UCK1</accession>
<dbReference type="AlphaFoldDB" id="A0A183F6S0"/>
<reference evidence="3" key="2">
    <citation type="submission" date="2019-09" db="UniProtKB">
        <authorList>
            <consortium name="WormBaseParasite"/>
        </authorList>
    </citation>
    <scope>IDENTIFICATION</scope>
</reference>
<reference evidence="1 2" key="1">
    <citation type="submission" date="2018-11" db="EMBL/GenBank/DDBJ databases">
        <authorList>
            <consortium name="Pathogen Informatics"/>
        </authorList>
    </citation>
    <scope>NUCLEOTIDE SEQUENCE [LARGE SCALE GENOMIC DNA]</scope>
</reference>
<sequence length="415" mass="45398">MCDGTQSTSPFQSRTVTTTERVQILQMPINLTDEQVAPARLLALTPHGNPSQSVSSTVTTMAAEGVPLISGVTAGGAPLFQGILTCPESRQTTTIITTTTTTYRMVEISDSDSMSDDFELVDQSSLTVDIPLVTTARSPSPQYMIVGKTESEAPLSPVMRTRMNIELEIPPSYMERASELDEKPIAESVSVYHSGISEEADSTLSTTDLQSPEMYTHEDITSASEKDYGINIRSGSDMKTISTSSDEDVVLVESDMVLMTTSGSSINEDKYEITKGEESCSDPGSQTKTNEEIQRAARRDVARTLGEKIDDLFRRDSAHLDYPFTETYKGALHSAARTVDIRGEPLTQHVTVYHSGRSDEPTVKPEPEHVDIADTARAFGEKITGLFRRGTAHLDYPVSETYEGPLDSTRRTDDI</sequence>
<dbReference type="WBParaSite" id="HPBE_0000186201-mRNA-1">
    <property type="protein sequence ID" value="HPBE_0000186201-mRNA-1"/>
    <property type="gene ID" value="HPBE_0000186201"/>
</dbReference>
<evidence type="ECO:0000313" key="2">
    <source>
        <dbReference type="Proteomes" id="UP000050761"/>
    </source>
</evidence>
<accession>A0A183F6S0</accession>
<name>A0A183F6S0_HELPZ</name>
<dbReference type="Proteomes" id="UP000050761">
    <property type="component" value="Unassembled WGS sequence"/>
</dbReference>